<keyword evidence="14" id="KW-1185">Reference proteome</keyword>
<dbReference type="FunFam" id="3.40.50.410:FF:000004">
    <property type="entry name" value="collagen alpha-6(VI) chain"/>
    <property type="match status" value="2"/>
</dbReference>
<feature type="domain" description="Fibronectin type-III" evidence="13">
    <location>
        <begin position="348"/>
        <end position="440"/>
    </location>
</feature>
<feature type="domain" description="VWFA" evidence="11">
    <location>
        <begin position="874"/>
        <end position="1051"/>
    </location>
</feature>
<evidence type="ECO:0000256" key="8">
    <source>
        <dbReference type="ARBA" id="ARBA00023180"/>
    </source>
</evidence>
<evidence type="ECO:0000256" key="9">
    <source>
        <dbReference type="SAM" id="MobiDB-lite"/>
    </source>
</evidence>
<dbReference type="GO" id="GO:0005581">
    <property type="term" value="C:collagen trimer"/>
    <property type="evidence" value="ECO:0007669"/>
    <property type="project" value="UniProtKB-KW"/>
</dbReference>
<keyword evidence="7" id="KW-1015">Disulfide bond</keyword>
<keyword evidence="10" id="KW-0472">Membrane</keyword>
<feature type="region of interest" description="Disordered" evidence="9">
    <location>
        <begin position="1708"/>
        <end position="1794"/>
    </location>
</feature>
<feature type="compositionally biased region" description="Pro residues" evidence="9">
    <location>
        <begin position="2391"/>
        <end position="2400"/>
    </location>
</feature>
<dbReference type="GO" id="GO:0005615">
    <property type="term" value="C:extracellular space"/>
    <property type="evidence" value="ECO:0007669"/>
    <property type="project" value="TreeGrafter"/>
</dbReference>
<evidence type="ECO:0000313" key="15">
    <source>
        <dbReference type="RefSeq" id="XP_033814724.1"/>
    </source>
</evidence>
<dbReference type="PROSITE" id="PS50279">
    <property type="entry name" value="BPTI_KUNITZ_2"/>
    <property type="match status" value="1"/>
</dbReference>
<feature type="compositionally biased region" description="Polar residues" evidence="9">
    <location>
        <begin position="2168"/>
        <end position="2186"/>
    </location>
</feature>
<feature type="transmembrane region" description="Helical" evidence="10">
    <location>
        <begin position="21"/>
        <end position="38"/>
    </location>
</feature>
<feature type="compositionally biased region" description="Basic and acidic residues" evidence="9">
    <location>
        <begin position="1128"/>
        <end position="1137"/>
    </location>
</feature>
<feature type="compositionally biased region" description="Polar residues" evidence="9">
    <location>
        <begin position="1071"/>
        <end position="1080"/>
    </location>
</feature>
<feature type="domain" description="VWFA" evidence="11">
    <location>
        <begin position="51"/>
        <end position="226"/>
    </location>
</feature>
<dbReference type="GO" id="GO:0031012">
    <property type="term" value="C:extracellular matrix"/>
    <property type="evidence" value="ECO:0007669"/>
    <property type="project" value="TreeGrafter"/>
</dbReference>
<dbReference type="GO" id="GO:0001664">
    <property type="term" value="F:G protein-coupled receptor binding"/>
    <property type="evidence" value="ECO:0007669"/>
    <property type="project" value="TreeGrafter"/>
</dbReference>
<evidence type="ECO:0000259" key="11">
    <source>
        <dbReference type="PROSITE" id="PS50234"/>
    </source>
</evidence>
<keyword evidence="8" id="KW-0325">Glycoprotein</keyword>
<keyword evidence="6" id="KW-0176">Collagen</keyword>
<dbReference type="PRINTS" id="PR00759">
    <property type="entry name" value="BASICPTASE"/>
</dbReference>
<organism evidence="14 15">
    <name type="scientific">Geotrypetes seraphini</name>
    <name type="common">Gaboon caecilian</name>
    <name type="synonym">Caecilia seraphini</name>
    <dbReference type="NCBI Taxonomy" id="260995"/>
    <lineage>
        <taxon>Eukaryota</taxon>
        <taxon>Metazoa</taxon>
        <taxon>Chordata</taxon>
        <taxon>Craniata</taxon>
        <taxon>Vertebrata</taxon>
        <taxon>Euteleostomi</taxon>
        <taxon>Amphibia</taxon>
        <taxon>Gymnophiona</taxon>
        <taxon>Geotrypetes</taxon>
    </lineage>
</organism>
<dbReference type="SMART" id="SM00131">
    <property type="entry name" value="KU"/>
    <property type="match status" value="1"/>
</dbReference>
<name>A0A6P8S956_GEOSA</name>
<evidence type="ECO:0000256" key="3">
    <source>
        <dbReference type="ARBA" id="ARBA00022530"/>
    </source>
</evidence>
<feature type="compositionally biased region" description="Low complexity" evidence="9">
    <location>
        <begin position="2360"/>
        <end position="2376"/>
    </location>
</feature>
<dbReference type="CDD" id="cd00063">
    <property type="entry name" value="FN3"/>
    <property type="match status" value="6"/>
</dbReference>
<dbReference type="InterPro" id="IPR036465">
    <property type="entry name" value="vWFA_dom_sf"/>
</dbReference>
<proteinExistence type="predicted"/>
<dbReference type="InterPro" id="IPR036116">
    <property type="entry name" value="FN3_sf"/>
</dbReference>
<dbReference type="PRINTS" id="PR00453">
    <property type="entry name" value="VWFADOMAIN"/>
</dbReference>
<feature type="compositionally biased region" description="Basic and acidic residues" evidence="9">
    <location>
        <begin position="1648"/>
        <end position="1666"/>
    </location>
</feature>
<feature type="domain" description="Fibronectin type-III" evidence="13">
    <location>
        <begin position="527"/>
        <end position="620"/>
    </location>
</feature>
<feature type="domain" description="BPTI/Kunitz inhibitor" evidence="12">
    <location>
        <begin position="2784"/>
        <end position="2834"/>
    </location>
</feature>
<keyword evidence="10" id="KW-1133">Transmembrane helix</keyword>
<feature type="compositionally biased region" description="Basic and acidic residues" evidence="9">
    <location>
        <begin position="1097"/>
        <end position="1106"/>
    </location>
</feature>
<evidence type="ECO:0000256" key="7">
    <source>
        <dbReference type="ARBA" id="ARBA00023157"/>
    </source>
</evidence>
<dbReference type="InterPro" id="IPR003961">
    <property type="entry name" value="FN3_dom"/>
</dbReference>
<feature type="region of interest" description="Disordered" evidence="9">
    <location>
        <begin position="2092"/>
        <end position="2129"/>
    </location>
</feature>
<dbReference type="SUPFAM" id="SSF49265">
    <property type="entry name" value="Fibronectin type III"/>
    <property type="match status" value="5"/>
</dbReference>
<feature type="region of interest" description="Disordered" evidence="9">
    <location>
        <begin position="1630"/>
        <end position="1688"/>
    </location>
</feature>
<protein>
    <submittedName>
        <fullName evidence="15">Collagen alpha-1(VII) chain-like</fullName>
    </submittedName>
</protein>
<feature type="compositionally biased region" description="Low complexity" evidence="9">
    <location>
        <begin position="1142"/>
        <end position="1151"/>
    </location>
</feature>
<dbReference type="InterPro" id="IPR008160">
    <property type="entry name" value="Collagen"/>
</dbReference>
<accession>A0A6P8S956</accession>
<dbReference type="GO" id="GO:0004867">
    <property type="term" value="F:serine-type endopeptidase inhibitor activity"/>
    <property type="evidence" value="ECO:0007669"/>
    <property type="project" value="InterPro"/>
</dbReference>
<feature type="region of interest" description="Disordered" evidence="9">
    <location>
        <begin position="1071"/>
        <end position="1593"/>
    </location>
</feature>
<keyword evidence="2" id="KW-0964">Secreted</keyword>
<dbReference type="PROSITE" id="PS00280">
    <property type="entry name" value="BPTI_KUNITZ_1"/>
    <property type="match status" value="1"/>
</dbReference>
<feature type="compositionally biased region" description="Polar residues" evidence="9">
    <location>
        <begin position="1936"/>
        <end position="1957"/>
    </location>
</feature>
<feature type="compositionally biased region" description="Low complexity" evidence="9">
    <location>
        <begin position="1198"/>
        <end position="1216"/>
    </location>
</feature>
<feature type="domain" description="Fibronectin type-III" evidence="13">
    <location>
        <begin position="252"/>
        <end position="347"/>
    </location>
</feature>
<feature type="domain" description="Fibronectin type-III" evidence="13">
    <location>
        <begin position="624"/>
        <end position="712"/>
    </location>
</feature>
<evidence type="ECO:0000256" key="10">
    <source>
        <dbReference type="SAM" id="Phobius"/>
    </source>
</evidence>
<evidence type="ECO:0000259" key="13">
    <source>
        <dbReference type="PROSITE" id="PS50853"/>
    </source>
</evidence>
<feature type="compositionally biased region" description="Basic and acidic residues" evidence="9">
    <location>
        <begin position="2502"/>
        <end position="2511"/>
    </location>
</feature>
<dbReference type="KEGG" id="gsh:117366868"/>
<feature type="region of interest" description="Disordered" evidence="9">
    <location>
        <begin position="2168"/>
        <end position="2203"/>
    </location>
</feature>
<dbReference type="SUPFAM" id="SSF53300">
    <property type="entry name" value="vWA-like"/>
    <property type="match status" value="2"/>
</dbReference>
<evidence type="ECO:0000256" key="4">
    <source>
        <dbReference type="ARBA" id="ARBA00022729"/>
    </source>
</evidence>
<dbReference type="Pfam" id="PF01391">
    <property type="entry name" value="Collagen"/>
    <property type="match status" value="9"/>
</dbReference>
<dbReference type="PANTHER" id="PTHR24023">
    <property type="entry name" value="COLLAGEN ALPHA"/>
    <property type="match status" value="1"/>
</dbReference>
<feature type="region of interest" description="Disordered" evidence="9">
    <location>
        <begin position="2674"/>
        <end position="2776"/>
    </location>
</feature>
<gene>
    <name evidence="15" type="primary">LOC117366868</name>
</gene>
<feature type="compositionally biased region" description="Basic and acidic residues" evidence="9">
    <location>
        <begin position="1443"/>
        <end position="1455"/>
    </location>
</feature>
<dbReference type="SUPFAM" id="SSF57362">
    <property type="entry name" value="BPTI-like"/>
    <property type="match status" value="1"/>
</dbReference>
<dbReference type="RefSeq" id="XP_033814724.1">
    <property type="nucleotide sequence ID" value="XM_033958833.1"/>
</dbReference>
<dbReference type="InterPro" id="IPR050149">
    <property type="entry name" value="Collagen_superfamily"/>
</dbReference>
<feature type="compositionally biased region" description="Basic and acidic residues" evidence="9">
    <location>
        <begin position="2746"/>
        <end position="2763"/>
    </location>
</feature>
<feature type="compositionally biased region" description="Pro residues" evidence="9">
    <location>
        <begin position="1577"/>
        <end position="1588"/>
    </location>
</feature>
<dbReference type="SMART" id="SM00060">
    <property type="entry name" value="FN3"/>
    <property type="match status" value="6"/>
</dbReference>
<feature type="compositionally biased region" description="Low complexity" evidence="9">
    <location>
        <begin position="1567"/>
        <end position="1576"/>
    </location>
</feature>
<dbReference type="PANTHER" id="PTHR24023:SF1083">
    <property type="entry name" value="MACROPHAGE RECEPTOR MARCO"/>
    <property type="match status" value="1"/>
</dbReference>
<feature type="region of interest" description="Disordered" evidence="9">
    <location>
        <begin position="805"/>
        <end position="825"/>
    </location>
</feature>
<feature type="compositionally biased region" description="Basic and acidic residues" evidence="9">
    <location>
        <begin position="2459"/>
        <end position="2476"/>
    </location>
</feature>
<feature type="compositionally biased region" description="Basic and acidic residues" evidence="9">
    <location>
        <begin position="1747"/>
        <end position="1761"/>
    </location>
</feature>
<feature type="compositionally biased region" description="Basic and acidic residues" evidence="9">
    <location>
        <begin position="1331"/>
        <end position="1343"/>
    </location>
</feature>
<dbReference type="InterPro" id="IPR036880">
    <property type="entry name" value="Kunitz_BPTI_sf"/>
</dbReference>
<feature type="compositionally biased region" description="Pro residues" evidence="9">
    <location>
        <begin position="1217"/>
        <end position="1234"/>
    </location>
</feature>
<dbReference type="Gene3D" id="2.60.40.10">
    <property type="entry name" value="Immunoglobulins"/>
    <property type="match status" value="6"/>
</dbReference>
<dbReference type="Pfam" id="PF00092">
    <property type="entry name" value="VWA"/>
    <property type="match status" value="2"/>
</dbReference>
<dbReference type="InterPro" id="IPR002223">
    <property type="entry name" value="Kunitz_BPTI"/>
</dbReference>
<sequence>MIDPSERHLCHYRNQEKMRLLYLRICTLAAILVQWKTLAELEVCRTAEMADILFLVDESWSVGETNLQIIKDFISDIIESFGDDVAIGKEGMRFGVALYGDMMRMSIELSDYVSTEDLQQAVGDISYKGGNTKTGEALAFLAETTFGPSRSREDAAKIVILITDGKSVDAVEEKAMFLQDRGVTVFAVGIKNADKKELKAIVSDPYGEHILYVEDFKLLSTLIPKISRRICFTASEPPRPIKETVDKEKIVGPRDLIVSEQSYSSLRLTWTPATGGVTGYHIALDSLSSTGQLTNEQQKQIILDADGASVLMTGLRPSTEYLITVVPVYADVLGDLVTIKGKTTPIPPVTNFRVIEEGLFSLKVAWTSPLGKLDGYKIFIPRSNRPGLTYEQILSGDISSHVIDNLQEDKEYTVSIYAVYPQGPSQPVSVTGHTLKLLPVKDLTLQNVTTDTIRAIWTTVKGASGYRLTWASSEGYIQNINLGDTYAQYLIQGLQLDTEYTVSINPIFVNIEGPVVSTKATTLASSAVQSLKASAVAIDTAVITWNSVPGATGYRLAWGPTPDFFGKDRPRQLALNSSTTSHRLRGLADDTEYVISLYVLFGSIVGPGIITTVRTYSNPIHVPSVQELKVIDTDVNSLRLSWRRTTGITSYRISWRPFAGGLEMSQTVPAEATFFTLPKLQEGVTYTIGVSSVVGEREGSPVLLTAKTLDLPKVETFEVRETTEDSATLNWTSVPGASAYALMWRLVSGSDSSTEQLSATYTSYRITNLAHGRTYAFSIKPLFGEMEGPNTSLTAHILTSSRTVTAPRTTTTTTSHSTTTQQAPSTTVWMTRSQPDTTRLITASPAIATSTTVSPSLIPRLTTVRPVCGRLKADIVLLVDESSSIGQNNFNKIKDFLYRIVSYFPIIGPEGTQIAVAQYSEEPRTDFLLNQYQDRNSVLKAIKGLWYAGGNTKTGRAIVHVLKEIFQASKGMRAASPHILVLLTDGRSQDDVVRPARVVHLLGIRLIAVGVSGADMEELKSLMLYRNLQNIFFAGTFDELPLILGEFIENICSEAEAVGVKMQEVELANQEVGSSLQNPSFPEPEGPCVSKCQQGQKGEKGDRGPPGDRGFTGLQKGGGYDPFSFTTKGEKGERGLPGKDGIPGLPGRPGRTGPPGSPGIMGFPGIQGDTGPQGYPGSSGSKGERGEPGYVLGGVEVIPGRIGLPGLPGSKGQPGVPGVPGPPGFPGQPGPQGPPGTSVKGEPGDMSVQGPRGKTGPQGDKGNTGDVGRAGLPGPIGLDGAPGLPGQKGEKGGTGIGIPGTPGMKGEEGGKGEAGLPGKDGSQGPKGKKGIQGDKGEKGEHGETGQAGSQGIAGLPGPLGPKGEQGNQGIPGAPAMGVFGPPGKKGARGDLGPVGPPGPQGNKGDQGDKGEKGSPGFGIPGQPGLKGELGERGNVGLSGKSGRKGEGGDKGERGEAGLPGTPGETGLRGKDGPLGLPGRPGDPGIKGDPGPPGKDTGSLDNQILVKGEKGDPGDPGENGDPGESGFKGEKGEKGPPGPRGPEGRPGMPGGALPDTVSAKEIKGEKGSPGLPGKNGSPGPPGPQGPRGPPGKGVELKDLEKLFEAYGIQLTLLKELTDHLLRDGMEEAFQQLTSSKKDRTTRKKQGPKHASEYTDIKRNRKEQKMRGQPESASNTRIKVDSVQEEETGEEQLYPIQTLVDENMKAISTDLPGTPFLANSQEPSQGLEGESHNFNRKSVGTTLPAGEPPKARAEQDVKGSRKEQKLKKKVHLETARNPKSKNHSAEEEMTVEISQSRTAVNEDMKITSEGLPGILVLANSEESSLNLKEESHNKVQNPAGTALVTEEHLAVKEKDVKERRKERKKVRLQDGHDSRSKNGSIQQDKREKLPHKQILGDEHKRTTIEGFTRSPNLGNSKDPAITSESLNGSPDLGISEHMGTTSEGLTGSPDLGSSENMETTGEHFTGSPDLGSSENMRTTSDDLTRSPDLERSKDMGTTGKHFTGSPDLGKIEHMETTSEGLTGSPDLGSSKDMGTTGEHFTGSPDLGSIEHMGTTSEGLTGSPDLGSSKDMGTTGEHFTGSPDLGSIEHMGTTREGLAGFPDLGSIKDKGTTSEGLTRSPDLENSESTKTTNEGLTGAWLLANNVDMRIITQGFPGALILANKQAKESTSESLSSENVGPNSQDSTGTPILATGDDIRTTSENFTESPGLAGSIKLAQELKADFHNIKQKSEELAQFLEEHSGPREKKQEDTALVQKDQIRVRRMTDRQWETIRLPGAPGIQKSQKRSATLEMKTGEVELSPLENLQGAKGEMGEKGQKGEPGVGFRGPSGQAGPPGQKGEPGEPGSTGAQGIQGIRGNAGVPGLLGEPGALGLPGLPGQMGERGKRGRNGNPGPPGPPGPPGKKGMPGAAGDLGDKGETGIGASGLRGQRGLNGPRGDHGEQGSPGPTGPLGPKGFPGVKGEKGDRGFVGLKGEKGDPVAIFGPQGYKGSKGEAGSRGSPGFDGDKGEKGEDGPPGDKGVKGEAGSKGSMGLFGARGPVGQKGEPGESGSPGLAGIAGLDGKNGFKGVKGERGLQGQKGEVGEKGDLGQDSDRGQKGEKGFRGFPGRTGAPGVEGVQGNIGGPGKLGVPGTDGLEGPMGMRGETGATGPKGVPGEKGEKGYKGFPGLAGFKGPVGLLGKVGAPGPPGPQGPRGDPGPQGGRGRRGRSQPCPRGNPGIAGNKGEMGETGATGLKGDKGDPGLSEEDVKDLVRKEMSDKCVGPHDDEVTEAPGRKKRLAGNPLPDLCRLPMDEGSCLRYTLLWYYHQEVDDCRPFVFGGCGGNSNRFKSRQICEVMCKNSSASRPGR</sequence>
<dbReference type="Pfam" id="PF00041">
    <property type="entry name" value="fn3"/>
    <property type="match status" value="3"/>
</dbReference>
<dbReference type="GeneID" id="117366868"/>
<reference evidence="15" key="1">
    <citation type="submission" date="2025-08" db="UniProtKB">
        <authorList>
            <consortium name="RefSeq"/>
        </authorList>
    </citation>
    <scope>IDENTIFICATION</scope>
</reference>
<dbReference type="InterPro" id="IPR013783">
    <property type="entry name" value="Ig-like_fold"/>
</dbReference>
<feature type="region of interest" description="Disordered" evidence="9">
    <location>
        <begin position="2276"/>
        <end position="2659"/>
    </location>
</feature>
<feature type="compositionally biased region" description="Low complexity" evidence="9">
    <location>
        <begin position="1473"/>
        <end position="1488"/>
    </location>
</feature>
<feature type="domain" description="Fibronectin type-III" evidence="13">
    <location>
        <begin position="713"/>
        <end position="802"/>
    </location>
</feature>
<evidence type="ECO:0000256" key="5">
    <source>
        <dbReference type="ARBA" id="ARBA00022737"/>
    </source>
</evidence>
<dbReference type="SMART" id="SM00327">
    <property type="entry name" value="VWA"/>
    <property type="match status" value="2"/>
</dbReference>
<dbReference type="InterPro" id="IPR020901">
    <property type="entry name" value="Prtase_inh_Kunz-CS"/>
</dbReference>
<feature type="compositionally biased region" description="Basic and acidic residues" evidence="9">
    <location>
        <begin position="1977"/>
        <end position="1992"/>
    </location>
</feature>
<dbReference type="PROSITE" id="PS50234">
    <property type="entry name" value="VWFA"/>
    <property type="match status" value="2"/>
</dbReference>
<feature type="compositionally biased region" description="Basic and acidic residues" evidence="9">
    <location>
        <begin position="1892"/>
        <end position="1901"/>
    </location>
</feature>
<feature type="compositionally biased region" description="Gly residues" evidence="9">
    <location>
        <begin position="2617"/>
        <end position="2626"/>
    </location>
</feature>
<dbReference type="FunFam" id="4.10.410.10:FF:000020">
    <property type="entry name" value="Collagen, type VI, alpha 3"/>
    <property type="match status" value="1"/>
</dbReference>
<comment type="subcellular location">
    <subcellularLocation>
        <location evidence="1">Secreted</location>
        <location evidence="1">Extracellular space</location>
        <location evidence="1">Extracellular matrix</location>
    </subcellularLocation>
</comment>
<dbReference type="OrthoDB" id="196393at2759"/>
<evidence type="ECO:0000313" key="14">
    <source>
        <dbReference type="Proteomes" id="UP000515159"/>
    </source>
</evidence>
<dbReference type="Proteomes" id="UP000515159">
    <property type="component" value="Chromosome 9"/>
</dbReference>
<feature type="compositionally biased region" description="Basic and acidic residues" evidence="9">
    <location>
        <begin position="2579"/>
        <end position="2600"/>
    </location>
</feature>
<keyword evidence="5" id="KW-0677">Repeat</keyword>
<evidence type="ECO:0000256" key="6">
    <source>
        <dbReference type="ARBA" id="ARBA00023119"/>
    </source>
</evidence>
<feature type="region of interest" description="Disordered" evidence="9">
    <location>
        <begin position="1852"/>
        <end position="2046"/>
    </location>
</feature>
<dbReference type="InterPro" id="IPR002035">
    <property type="entry name" value="VWF_A"/>
</dbReference>
<dbReference type="InParanoid" id="A0A6P8S956"/>
<keyword evidence="10" id="KW-0812">Transmembrane</keyword>
<dbReference type="Pfam" id="PF00014">
    <property type="entry name" value="Kunitz_BPTI"/>
    <property type="match status" value="1"/>
</dbReference>
<evidence type="ECO:0000256" key="1">
    <source>
        <dbReference type="ARBA" id="ARBA00004498"/>
    </source>
</evidence>
<evidence type="ECO:0000259" key="12">
    <source>
        <dbReference type="PROSITE" id="PS50279"/>
    </source>
</evidence>
<feature type="compositionally biased region" description="Basic and acidic residues" evidence="9">
    <location>
        <begin position="1865"/>
        <end position="1874"/>
    </location>
</feature>
<evidence type="ECO:0000256" key="2">
    <source>
        <dbReference type="ARBA" id="ARBA00022525"/>
    </source>
</evidence>
<keyword evidence="4" id="KW-0732">Signal</keyword>
<dbReference type="Gene3D" id="4.10.410.10">
    <property type="entry name" value="Pancreatic trypsin inhibitor Kunitz domain"/>
    <property type="match status" value="1"/>
</dbReference>
<dbReference type="Gene3D" id="3.40.50.410">
    <property type="entry name" value="von Willebrand factor, type A domain"/>
    <property type="match status" value="2"/>
</dbReference>
<dbReference type="PROSITE" id="PS50853">
    <property type="entry name" value="FN3"/>
    <property type="match status" value="5"/>
</dbReference>
<dbReference type="CDD" id="cd22627">
    <property type="entry name" value="Kunitz_collagen_alpha1_VII"/>
    <property type="match status" value="1"/>
</dbReference>
<keyword evidence="3" id="KW-0272">Extracellular matrix</keyword>